<dbReference type="Pfam" id="PF15632">
    <property type="entry name" value="ATPgrasp_Ter"/>
    <property type="match status" value="1"/>
</dbReference>
<evidence type="ECO:0000256" key="1">
    <source>
        <dbReference type="PROSITE-ProRule" id="PRU00409"/>
    </source>
</evidence>
<dbReference type="AlphaFoldDB" id="A0A5C7ACZ9"/>
<keyword evidence="1" id="KW-0067">ATP-binding</keyword>
<proteinExistence type="predicted"/>
<dbReference type="RefSeq" id="WP_146894306.1">
    <property type="nucleotide sequence ID" value="NZ_VORX01000012.1"/>
</dbReference>
<dbReference type="SUPFAM" id="SSF56059">
    <property type="entry name" value="Glutathione synthetase ATP-binding domain-like"/>
    <property type="match status" value="1"/>
</dbReference>
<dbReference type="Pfam" id="PF21360">
    <property type="entry name" value="PylC-like_N"/>
    <property type="match status" value="1"/>
</dbReference>
<protein>
    <submittedName>
        <fullName evidence="3">ATP-grasp domain-containing protein</fullName>
    </submittedName>
</protein>
<feature type="domain" description="ATP-grasp" evidence="2">
    <location>
        <begin position="115"/>
        <end position="291"/>
    </location>
</feature>
<sequence>MNILITSAGRRVSLIRSFQKELKKVGFNSKVFASDSNPNLSAACHIADGFFKVPQLNDSNYIDVLMALCKTHHIELIIPTIDTELLELATCKDKFALNGITVVISSVDFVLKCRDKRLTHEFFENHNIAIAKEFTKINYNIPLFIKPVDGSRSVDNYIVKSENELTENHFDNEKLMFLEYLDHDHYNEFTCDLYFSKDHNLKCVVPRKRIEVRDGEVYKAMTVRNPLVSIIKKNLSYINGAVGCLTAQFFVHKEDETKIYGIEINPRFGGGYPLTYLSGANFSKWIIEEYCLEQPITEQFDVWENDLLMIRYDDEILVHGYKDE</sequence>
<dbReference type="EMBL" id="VORX01000012">
    <property type="protein sequence ID" value="TXE04829.1"/>
    <property type="molecule type" value="Genomic_DNA"/>
</dbReference>
<dbReference type="GO" id="GO:0005524">
    <property type="term" value="F:ATP binding"/>
    <property type="evidence" value="ECO:0007669"/>
    <property type="project" value="UniProtKB-UniRule"/>
</dbReference>
<reference evidence="3 4" key="1">
    <citation type="submission" date="2019-08" db="EMBL/GenBank/DDBJ databases">
        <title>Genome sequence of Gelidibacter salicanalis IC162T.</title>
        <authorList>
            <person name="Bowman J.P."/>
        </authorList>
    </citation>
    <scope>NUCLEOTIDE SEQUENCE [LARGE SCALE GENOMIC DNA]</scope>
    <source>
        <strain evidence="3 4">IC162</strain>
    </source>
</reference>
<accession>A0A5C7ACZ9</accession>
<dbReference type="OrthoDB" id="9803907at2"/>
<dbReference type="PROSITE" id="PS50975">
    <property type="entry name" value="ATP_GRASP"/>
    <property type="match status" value="1"/>
</dbReference>
<dbReference type="GO" id="GO:0046872">
    <property type="term" value="F:metal ion binding"/>
    <property type="evidence" value="ECO:0007669"/>
    <property type="project" value="InterPro"/>
</dbReference>
<dbReference type="InterPro" id="IPR048764">
    <property type="entry name" value="PylC_N"/>
</dbReference>
<evidence type="ECO:0000313" key="4">
    <source>
        <dbReference type="Proteomes" id="UP000321734"/>
    </source>
</evidence>
<gene>
    <name evidence="3" type="ORF">ES711_15945</name>
</gene>
<name>A0A5C7ACZ9_9FLAO</name>
<evidence type="ECO:0000259" key="2">
    <source>
        <dbReference type="PROSITE" id="PS50975"/>
    </source>
</evidence>
<dbReference type="InterPro" id="IPR013815">
    <property type="entry name" value="ATP_grasp_subdomain_1"/>
</dbReference>
<dbReference type="Proteomes" id="UP000321734">
    <property type="component" value="Unassembled WGS sequence"/>
</dbReference>
<organism evidence="3 4">
    <name type="scientific">Gelidibacter salicanalis</name>
    <dbReference type="NCBI Taxonomy" id="291193"/>
    <lineage>
        <taxon>Bacteria</taxon>
        <taxon>Pseudomonadati</taxon>
        <taxon>Bacteroidota</taxon>
        <taxon>Flavobacteriia</taxon>
        <taxon>Flavobacteriales</taxon>
        <taxon>Flavobacteriaceae</taxon>
        <taxon>Gelidibacter</taxon>
    </lineage>
</organism>
<comment type="caution">
    <text evidence="3">The sequence shown here is derived from an EMBL/GenBank/DDBJ whole genome shotgun (WGS) entry which is preliminary data.</text>
</comment>
<keyword evidence="1" id="KW-0547">Nucleotide-binding</keyword>
<evidence type="ECO:0000313" key="3">
    <source>
        <dbReference type="EMBL" id="TXE04829.1"/>
    </source>
</evidence>
<dbReference type="Gene3D" id="3.30.470.20">
    <property type="entry name" value="ATP-grasp fold, B domain"/>
    <property type="match status" value="1"/>
</dbReference>
<keyword evidence="4" id="KW-1185">Reference proteome</keyword>
<dbReference type="InterPro" id="IPR011761">
    <property type="entry name" value="ATP-grasp"/>
</dbReference>
<dbReference type="Gene3D" id="3.40.50.20">
    <property type="match status" value="1"/>
</dbReference>
<dbReference type="Gene3D" id="3.30.1490.20">
    <property type="entry name" value="ATP-grasp fold, A domain"/>
    <property type="match status" value="1"/>
</dbReference>